<dbReference type="RefSeq" id="WP_379750978.1">
    <property type="nucleotide sequence ID" value="NZ_JBHTCP010000051.1"/>
</dbReference>
<evidence type="ECO:0000313" key="1">
    <source>
        <dbReference type="EMBL" id="MFC7373239.1"/>
    </source>
</evidence>
<protein>
    <submittedName>
        <fullName evidence="1">Uncharacterized protein</fullName>
    </submittedName>
</protein>
<sequence>MIDLYNDAEEDADLIEYDEELVALIQKAKVKHGSELINKKVSAIVKEVIELLTMEDKK</sequence>
<dbReference type="InterPro" id="IPR021078">
    <property type="entry name" value="Membrane-integrating_Mistic"/>
</dbReference>
<dbReference type="InterPro" id="IPR038193">
    <property type="entry name" value="Mistic_sf"/>
</dbReference>
<dbReference type="Pfam" id="PF11458">
    <property type="entry name" value="Mistic"/>
    <property type="match status" value="1"/>
</dbReference>
<dbReference type="Gene3D" id="1.10.220.90">
    <property type="entry name" value="Mistic"/>
    <property type="match status" value="1"/>
</dbReference>
<keyword evidence="2" id="KW-1185">Reference proteome</keyword>
<dbReference type="EMBL" id="JBHTCP010000051">
    <property type="protein sequence ID" value="MFC7373239.1"/>
    <property type="molecule type" value="Genomic_DNA"/>
</dbReference>
<reference evidence="2" key="1">
    <citation type="journal article" date="2019" name="Int. J. Syst. Evol. Microbiol.">
        <title>The Global Catalogue of Microorganisms (GCM) 10K type strain sequencing project: providing services to taxonomists for standard genome sequencing and annotation.</title>
        <authorList>
            <consortium name="The Broad Institute Genomics Platform"/>
            <consortium name="The Broad Institute Genome Sequencing Center for Infectious Disease"/>
            <person name="Wu L."/>
            <person name="Ma J."/>
        </authorList>
    </citation>
    <scope>NUCLEOTIDE SEQUENCE [LARGE SCALE GENOMIC DNA]</scope>
    <source>
        <strain evidence="2">NBRC 106396</strain>
    </source>
</reference>
<dbReference type="Proteomes" id="UP001596549">
    <property type="component" value="Unassembled WGS sequence"/>
</dbReference>
<proteinExistence type="predicted"/>
<name>A0ABW2NZ61_9BACL</name>
<comment type="caution">
    <text evidence="1">The sequence shown here is derived from an EMBL/GenBank/DDBJ whole genome shotgun (WGS) entry which is preliminary data.</text>
</comment>
<gene>
    <name evidence="1" type="ORF">ACFQPF_16480</name>
</gene>
<organism evidence="1 2">
    <name type="scientific">Fictibacillus iocasae</name>
    <dbReference type="NCBI Taxonomy" id="2715437"/>
    <lineage>
        <taxon>Bacteria</taxon>
        <taxon>Bacillati</taxon>
        <taxon>Bacillota</taxon>
        <taxon>Bacilli</taxon>
        <taxon>Bacillales</taxon>
        <taxon>Fictibacillaceae</taxon>
        <taxon>Fictibacillus</taxon>
    </lineage>
</organism>
<evidence type="ECO:0000313" key="2">
    <source>
        <dbReference type="Proteomes" id="UP001596549"/>
    </source>
</evidence>
<accession>A0ABW2NZ61</accession>